<keyword evidence="1" id="KW-0732">Signal</keyword>
<evidence type="ECO:0000256" key="1">
    <source>
        <dbReference type="SAM" id="SignalP"/>
    </source>
</evidence>
<evidence type="ECO:0008006" key="4">
    <source>
        <dbReference type="Google" id="ProtNLM"/>
    </source>
</evidence>
<dbReference type="AlphaFoldDB" id="A0A1H9QAZ0"/>
<protein>
    <recommendedName>
        <fullName evidence="4">DUF3761 domain-containing protein</fullName>
    </recommendedName>
</protein>
<feature type="non-terminal residue" evidence="2">
    <location>
        <position position="101"/>
    </location>
</feature>
<name>A0A1H9QAZ0_9HYPH</name>
<accession>A0A1H9QAZ0</accession>
<dbReference type="EMBL" id="FOFG01000026">
    <property type="protein sequence ID" value="SER57572.1"/>
    <property type="molecule type" value="Genomic_DNA"/>
</dbReference>
<proteinExistence type="predicted"/>
<organism evidence="2 3">
    <name type="scientific">Faunimonas pinastri</name>
    <dbReference type="NCBI Taxonomy" id="1855383"/>
    <lineage>
        <taxon>Bacteria</taxon>
        <taxon>Pseudomonadati</taxon>
        <taxon>Pseudomonadota</taxon>
        <taxon>Alphaproteobacteria</taxon>
        <taxon>Hyphomicrobiales</taxon>
        <taxon>Afifellaceae</taxon>
        <taxon>Faunimonas</taxon>
    </lineage>
</organism>
<evidence type="ECO:0000313" key="2">
    <source>
        <dbReference type="EMBL" id="SER57572.1"/>
    </source>
</evidence>
<dbReference type="Pfam" id="PF12587">
    <property type="entry name" value="DUF3761"/>
    <property type="match status" value="1"/>
</dbReference>
<reference evidence="2 3" key="1">
    <citation type="submission" date="2016-10" db="EMBL/GenBank/DDBJ databases">
        <authorList>
            <person name="de Groot N.N."/>
        </authorList>
    </citation>
    <scope>NUCLEOTIDE SEQUENCE [LARGE SCALE GENOMIC DNA]</scope>
    <source>
        <strain evidence="2 3">A52C2</strain>
    </source>
</reference>
<feature type="chain" id="PRO_5011571459" description="DUF3761 domain-containing protein" evidence="1">
    <location>
        <begin position="24"/>
        <end position="101"/>
    </location>
</feature>
<keyword evidence="3" id="KW-1185">Reference proteome</keyword>
<dbReference type="Proteomes" id="UP000199647">
    <property type="component" value="Unassembled WGS sequence"/>
</dbReference>
<dbReference type="OrthoDB" id="4751721at2"/>
<feature type="signal peptide" evidence="1">
    <location>
        <begin position="1"/>
        <end position="23"/>
    </location>
</feature>
<evidence type="ECO:0000313" key="3">
    <source>
        <dbReference type="Proteomes" id="UP000199647"/>
    </source>
</evidence>
<dbReference type="RefSeq" id="WP_092499838.1">
    <property type="nucleotide sequence ID" value="NZ_FOFG01000026.1"/>
</dbReference>
<gene>
    <name evidence="2" type="ORF">SAMN05216548_12633</name>
</gene>
<dbReference type="InterPro" id="IPR022236">
    <property type="entry name" value="DUF3761"/>
</dbReference>
<sequence length="101" mass="10542">MRASLFALPTLVLIAAAPTFATAQTANNDRMKACASQWSDMKAKGTTNGQNYRDFSKSCLSGASQVPAGATAQCKDGSYIQTATHQGACSRHGGVAKWLDG</sequence>
<dbReference type="STRING" id="1855383.SAMN05216548_12633"/>